<proteinExistence type="predicted"/>
<dbReference type="STRING" id="599839.J4H4A9"/>
<dbReference type="Proteomes" id="UP000006352">
    <property type="component" value="Unassembled WGS sequence"/>
</dbReference>
<feature type="chain" id="PRO_5003779154" description="NAD-dependent epimerase/dehydratase domain-containing protein" evidence="1">
    <location>
        <begin position="20"/>
        <end position="298"/>
    </location>
</feature>
<dbReference type="Gene3D" id="3.40.50.720">
    <property type="entry name" value="NAD(P)-binding Rossmann-like Domain"/>
    <property type="match status" value="1"/>
</dbReference>
<dbReference type="Pfam" id="PF01370">
    <property type="entry name" value="Epimerase"/>
    <property type="match status" value="1"/>
</dbReference>
<dbReference type="EMBL" id="HE797163">
    <property type="protein sequence ID" value="CCM04674.1"/>
    <property type="molecule type" value="Genomic_DNA"/>
</dbReference>
<organism evidence="3 4">
    <name type="scientific">Fibroporia radiculosa</name>
    <dbReference type="NCBI Taxonomy" id="599839"/>
    <lineage>
        <taxon>Eukaryota</taxon>
        <taxon>Fungi</taxon>
        <taxon>Dikarya</taxon>
        <taxon>Basidiomycota</taxon>
        <taxon>Agaricomycotina</taxon>
        <taxon>Agaricomycetes</taxon>
        <taxon>Polyporales</taxon>
        <taxon>Fibroporiaceae</taxon>
        <taxon>Fibroporia</taxon>
    </lineage>
</organism>
<dbReference type="AlphaFoldDB" id="J4H4A9"/>
<accession>J4H4A9</accession>
<dbReference type="PANTHER" id="PTHR48079">
    <property type="entry name" value="PROTEIN YEEZ"/>
    <property type="match status" value="1"/>
</dbReference>
<evidence type="ECO:0000313" key="4">
    <source>
        <dbReference type="Proteomes" id="UP000006352"/>
    </source>
</evidence>
<feature type="signal peptide" evidence="1">
    <location>
        <begin position="1"/>
        <end position="19"/>
    </location>
</feature>
<dbReference type="InterPro" id="IPR001509">
    <property type="entry name" value="Epimerase_deHydtase"/>
</dbReference>
<dbReference type="SUPFAM" id="SSF51735">
    <property type="entry name" value="NAD(P)-binding Rossmann-fold domains"/>
    <property type="match status" value="1"/>
</dbReference>
<keyword evidence="1" id="KW-0732">Signal</keyword>
<dbReference type="InterPro" id="IPR036291">
    <property type="entry name" value="NAD(P)-bd_dom_sf"/>
</dbReference>
<protein>
    <recommendedName>
        <fullName evidence="2">NAD-dependent epimerase/dehydratase domain-containing protein</fullName>
    </recommendedName>
</protein>
<gene>
    <name evidence="3" type="ORF">FIBRA_06860</name>
</gene>
<name>J4H4A9_9APHY</name>
<dbReference type="HOGENOM" id="CLU_007383_12_3_1"/>
<evidence type="ECO:0000256" key="1">
    <source>
        <dbReference type="SAM" id="SignalP"/>
    </source>
</evidence>
<dbReference type="GO" id="GO:0004029">
    <property type="term" value="F:aldehyde dehydrogenase (NAD+) activity"/>
    <property type="evidence" value="ECO:0007669"/>
    <property type="project" value="TreeGrafter"/>
</dbReference>
<dbReference type="GO" id="GO:0005737">
    <property type="term" value="C:cytoplasm"/>
    <property type="evidence" value="ECO:0007669"/>
    <property type="project" value="TreeGrafter"/>
</dbReference>
<reference evidence="3 4" key="1">
    <citation type="journal article" date="2012" name="Appl. Environ. Microbiol.">
        <title>Short-read sequencing for genomic analysis of the brown rot fungus Fibroporia radiculosa.</title>
        <authorList>
            <person name="Tang J.D."/>
            <person name="Perkins A.D."/>
            <person name="Sonstegard T.S."/>
            <person name="Schroeder S.G."/>
            <person name="Burgess S.C."/>
            <person name="Diehl S.V."/>
        </authorList>
    </citation>
    <scope>NUCLEOTIDE SEQUENCE [LARGE SCALE GENOMIC DNA]</scope>
    <source>
        <strain evidence="3 4">TFFH 294</strain>
    </source>
</reference>
<sequence>MKVLIIGASGFIGLPVAQAYVRAGHIVYGVTRSAAKAKQLAAEEIIPIVADTADPAPWLPLVATLDVVIEAIGGAQVKALSETLLKATTKAANEYRPAGAPKLAYIYSSGSWVYGDSRATTITDTTPIVKPVELVAWRPALEQRILTNSVLNGIVIRPALLYGRSASILATLFKTAYEGKISWYGTPGGRYGLIHADDLADLYLLVGEKSSILGGKVFAAANDFTESVDDILQKLVQVSGAKGYEYVPPCNLFESAITTTSLLRPYLARSLLGWQPRKAGLVDNLEVYYNAWKASEGL</sequence>
<dbReference type="InParanoid" id="J4H4A9"/>
<dbReference type="GeneID" id="24099585"/>
<feature type="domain" description="NAD-dependent epimerase/dehydratase" evidence="2">
    <location>
        <begin position="3"/>
        <end position="211"/>
    </location>
</feature>
<dbReference type="InterPro" id="IPR051783">
    <property type="entry name" value="NAD(P)-dependent_oxidoreduct"/>
</dbReference>
<evidence type="ECO:0000313" key="3">
    <source>
        <dbReference type="EMBL" id="CCM04674.1"/>
    </source>
</evidence>
<dbReference type="OrthoDB" id="10000533at2759"/>
<evidence type="ECO:0000259" key="2">
    <source>
        <dbReference type="Pfam" id="PF01370"/>
    </source>
</evidence>
<dbReference type="RefSeq" id="XP_012183957.1">
    <property type="nucleotide sequence ID" value="XM_012328567.1"/>
</dbReference>
<dbReference type="PANTHER" id="PTHR48079:SF3">
    <property type="entry name" value="NAD-DEPENDENT EPIMERASE_DEHYDRATASE DOMAIN-CONTAINING PROTEIN"/>
    <property type="match status" value="1"/>
</dbReference>
<keyword evidence="4" id="KW-1185">Reference proteome</keyword>